<dbReference type="EMBL" id="GBRH01263172">
    <property type="protein sequence ID" value="JAD34723.1"/>
    <property type="molecule type" value="Transcribed_RNA"/>
</dbReference>
<reference evidence="1" key="1">
    <citation type="submission" date="2014-09" db="EMBL/GenBank/DDBJ databases">
        <authorList>
            <person name="Magalhaes I.L.F."/>
            <person name="Oliveira U."/>
            <person name="Santos F.R."/>
            <person name="Vidigal T.H.D.A."/>
            <person name="Brescovit A.D."/>
            <person name="Santos A.J."/>
        </authorList>
    </citation>
    <scope>NUCLEOTIDE SEQUENCE</scope>
    <source>
        <tissue evidence="1">Shoot tissue taken approximately 20 cm above the soil surface</tissue>
    </source>
</reference>
<organism evidence="1">
    <name type="scientific">Arundo donax</name>
    <name type="common">Giant reed</name>
    <name type="synonym">Donax arundinaceus</name>
    <dbReference type="NCBI Taxonomy" id="35708"/>
    <lineage>
        <taxon>Eukaryota</taxon>
        <taxon>Viridiplantae</taxon>
        <taxon>Streptophyta</taxon>
        <taxon>Embryophyta</taxon>
        <taxon>Tracheophyta</taxon>
        <taxon>Spermatophyta</taxon>
        <taxon>Magnoliopsida</taxon>
        <taxon>Liliopsida</taxon>
        <taxon>Poales</taxon>
        <taxon>Poaceae</taxon>
        <taxon>PACMAD clade</taxon>
        <taxon>Arundinoideae</taxon>
        <taxon>Arundineae</taxon>
        <taxon>Arundo</taxon>
    </lineage>
</organism>
<evidence type="ECO:0000313" key="1">
    <source>
        <dbReference type="EMBL" id="JAD34723.1"/>
    </source>
</evidence>
<dbReference type="AlphaFoldDB" id="A0A0A8ZAN5"/>
<proteinExistence type="predicted"/>
<protein>
    <submittedName>
        <fullName evidence="1">Uncharacterized protein</fullName>
    </submittedName>
</protein>
<accession>A0A0A8ZAN5</accession>
<reference evidence="1" key="2">
    <citation type="journal article" date="2015" name="Data Brief">
        <title>Shoot transcriptome of the giant reed, Arundo donax.</title>
        <authorList>
            <person name="Barrero R.A."/>
            <person name="Guerrero F.D."/>
            <person name="Moolhuijzen P."/>
            <person name="Goolsby J.A."/>
            <person name="Tidwell J."/>
            <person name="Bellgard S.E."/>
            <person name="Bellgard M.I."/>
        </authorList>
    </citation>
    <scope>NUCLEOTIDE SEQUENCE</scope>
    <source>
        <tissue evidence="1">Shoot tissue taken approximately 20 cm above the soil surface</tissue>
    </source>
</reference>
<name>A0A0A8ZAN5_ARUDO</name>
<sequence length="48" mass="5697">MQRFWRWLICRQYNTPSSATSVVDWTRCVSASINTSSYQKSAPQYRHV</sequence>